<dbReference type="PROSITE" id="PS50011">
    <property type="entry name" value="PROTEIN_KINASE_DOM"/>
    <property type="match status" value="1"/>
</dbReference>
<dbReference type="SUPFAM" id="SSF56112">
    <property type="entry name" value="Protein kinase-like (PK-like)"/>
    <property type="match status" value="1"/>
</dbReference>
<dbReference type="InterPro" id="IPR040976">
    <property type="entry name" value="Pkinase_fungal"/>
</dbReference>
<reference evidence="2 3" key="1">
    <citation type="submission" date="2022-09" db="EMBL/GenBank/DDBJ databases">
        <authorList>
            <person name="Palmer J.M."/>
        </authorList>
    </citation>
    <scope>NUCLEOTIDE SEQUENCE [LARGE SCALE GENOMIC DNA]</scope>
    <source>
        <strain evidence="2 3">DSM 7382</strain>
    </source>
</reference>
<keyword evidence="3" id="KW-1185">Reference proteome</keyword>
<accession>A0AAW0FF88</accession>
<dbReference type="InterPro" id="IPR000719">
    <property type="entry name" value="Prot_kinase_dom"/>
</dbReference>
<feature type="domain" description="Protein kinase" evidence="1">
    <location>
        <begin position="1"/>
        <end position="242"/>
    </location>
</feature>
<protein>
    <recommendedName>
        <fullName evidence="1">Protein kinase domain-containing protein</fullName>
    </recommendedName>
</protein>
<dbReference type="AlphaFoldDB" id="A0AAW0FF88"/>
<name>A0AAW0FF88_9APHY</name>
<gene>
    <name evidence="2" type="ORF">QCA50_016774</name>
</gene>
<dbReference type="Proteomes" id="UP001385951">
    <property type="component" value="Unassembled WGS sequence"/>
</dbReference>
<dbReference type="PANTHER" id="PTHR38248:SF2">
    <property type="entry name" value="FUNK1 11"/>
    <property type="match status" value="1"/>
</dbReference>
<evidence type="ECO:0000313" key="3">
    <source>
        <dbReference type="Proteomes" id="UP001385951"/>
    </source>
</evidence>
<sequence length="242" mass="27975">MRTTVFKKLIPITDTTVKDLTQPFLETVQCHALLWSLGILHGDLSVTNLMVDPESKKGVLVDFDLATIVHNDTEGSRPLHGNDRTGTMVFMALDLLNEDNSEQGLERKIPRLYRHDLESFCWVFLWICYCYDNGKLVLHFPFKDWIDVTPTSCRRTRESVLTDLHAAKSRPTLLYVQYGGFSADVVDYWVLFYYRQAKAELYGSRTKFEEPGEIQMLRSILELLPPSPNVEMHTFLLLRGRQ</sequence>
<dbReference type="EMBL" id="JASBNA010000051">
    <property type="protein sequence ID" value="KAK7680265.1"/>
    <property type="molecule type" value="Genomic_DNA"/>
</dbReference>
<dbReference type="GO" id="GO:0005524">
    <property type="term" value="F:ATP binding"/>
    <property type="evidence" value="ECO:0007669"/>
    <property type="project" value="InterPro"/>
</dbReference>
<evidence type="ECO:0000259" key="1">
    <source>
        <dbReference type="PROSITE" id="PS50011"/>
    </source>
</evidence>
<evidence type="ECO:0000313" key="2">
    <source>
        <dbReference type="EMBL" id="KAK7680265.1"/>
    </source>
</evidence>
<dbReference type="InterPro" id="IPR011009">
    <property type="entry name" value="Kinase-like_dom_sf"/>
</dbReference>
<dbReference type="GO" id="GO:0004672">
    <property type="term" value="F:protein kinase activity"/>
    <property type="evidence" value="ECO:0007669"/>
    <property type="project" value="InterPro"/>
</dbReference>
<comment type="caution">
    <text evidence="2">The sequence shown here is derived from an EMBL/GenBank/DDBJ whole genome shotgun (WGS) entry which is preliminary data.</text>
</comment>
<dbReference type="Gene3D" id="1.10.510.10">
    <property type="entry name" value="Transferase(Phosphotransferase) domain 1"/>
    <property type="match status" value="1"/>
</dbReference>
<organism evidence="2 3">
    <name type="scientific">Cerrena zonata</name>
    <dbReference type="NCBI Taxonomy" id="2478898"/>
    <lineage>
        <taxon>Eukaryota</taxon>
        <taxon>Fungi</taxon>
        <taxon>Dikarya</taxon>
        <taxon>Basidiomycota</taxon>
        <taxon>Agaricomycotina</taxon>
        <taxon>Agaricomycetes</taxon>
        <taxon>Polyporales</taxon>
        <taxon>Cerrenaceae</taxon>
        <taxon>Cerrena</taxon>
    </lineage>
</organism>
<dbReference type="Pfam" id="PF17667">
    <property type="entry name" value="Pkinase_fungal"/>
    <property type="match status" value="1"/>
</dbReference>
<proteinExistence type="predicted"/>
<dbReference type="PANTHER" id="PTHR38248">
    <property type="entry name" value="FUNK1 6"/>
    <property type="match status" value="1"/>
</dbReference>